<dbReference type="InterPro" id="IPR050490">
    <property type="entry name" value="Bact_solute-bd_prot1"/>
</dbReference>
<dbReference type="AlphaFoldDB" id="A0A2M9CL70"/>
<accession>A0A2M9CL70</accession>
<keyword evidence="7" id="KW-0762">Sugar transport</keyword>
<name>A0A2M9CL70_9MICO</name>
<evidence type="ECO:0000313" key="8">
    <source>
        <dbReference type="Proteomes" id="UP000228758"/>
    </source>
</evidence>
<dbReference type="PANTHER" id="PTHR43649">
    <property type="entry name" value="ARABINOSE-BINDING PROTEIN-RELATED"/>
    <property type="match status" value="1"/>
</dbReference>
<evidence type="ECO:0000256" key="4">
    <source>
        <dbReference type="ARBA" id="ARBA00023139"/>
    </source>
</evidence>
<dbReference type="PROSITE" id="PS51318">
    <property type="entry name" value="TAT"/>
    <property type="match status" value="1"/>
</dbReference>
<evidence type="ECO:0000313" key="7">
    <source>
        <dbReference type="EMBL" id="PJJ72635.1"/>
    </source>
</evidence>
<feature type="chain" id="PRO_5039499525" evidence="6">
    <location>
        <begin position="24"/>
        <end position="448"/>
    </location>
</feature>
<keyword evidence="1" id="KW-1003">Cell membrane</keyword>
<dbReference type="Pfam" id="PF01547">
    <property type="entry name" value="SBP_bac_1"/>
    <property type="match status" value="1"/>
</dbReference>
<keyword evidence="8" id="KW-1185">Reference proteome</keyword>
<comment type="caution">
    <text evidence="7">The sequence shown here is derived from an EMBL/GenBank/DDBJ whole genome shotgun (WGS) entry which is preliminary data.</text>
</comment>
<dbReference type="PANTHER" id="PTHR43649:SF33">
    <property type="entry name" value="POLYGALACTURONAN_RHAMNOGALACTURONAN-BINDING PROTEIN YTCQ"/>
    <property type="match status" value="1"/>
</dbReference>
<keyword evidence="2 6" id="KW-0732">Signal</keyword>
<dbReference type="InterPro" id="IPR006311">
    <property type="entry name" value="TAT_signal"/>
</dbReference>
<evidence type="ECO:0000256" key="2">
    <source>
        <dbReference type="ARBA" id="ARBA00022729"/>
    </source>
</evidence>
<dbReference type="EMBL" id="PGFF01000001">
    <property type="protein sequence ID" value="PJJ72635.1"/>
    <property type="molecule type" value="Genomic_DNA"/>
</dbReference>
<keyword evidence="5" id="KW-0449">Lipoprotein</keyword>
<gene>
    <name evidence="7" type="ORF">CLV46_2209</name>
</gene>
<proteinExistence type="predicted"/>
<keyword evidence="3" id="KW-0472">Membrane</keyword>
<protein>
    <submittedName>
        <fullName evidence="7">Multiple sugar transport system substrate-binding protein</fullName>
    </submittedName>
</protein>
<dbReference type="SUPFAM" id="SSF53850">
    <property type="entry name" value="Periplasmic binding protein-like II"/>
    <property type="match status" value="1"/>
</dbReference>
<dbReference type="OrthoDB" id="2515046at2"/>
<evidence type="ECO:0000256" key="5">
    <source>
        <dbReference type="ARBA" id="ARBA00023288"/>
    </source>
</evidence>
<reference evidence="7 8" key="1">
    <citation type="submission" date="2017-11" db="EMBL/GenBank/DDBJ databases">
        <title>Genomic Encyclopedia of Archaeal and Bacterial Type Strains, Phase II (KMG-II): From Individual Species to Whole Genera.</title>
        <authorList>
            <person name="Goeker M."/>
        </authorList>
    </citation>
    <scope>NUCLEOTIDE SEQUENCE [LARGE SCALE GENOMIC DNA]</scope>
    <source>
        <strain evidence="7 8">DSM 27393</strain>
    </source>
</reference>
<dbReference type="Gene3D" id="3.40.190.10">
    <property type="entry name" value="Periplasmic binding protein-like II"/>
    <property type="match status" value="3"/>
</dbReference>
<keyword evidence="7" id="KW-0813">Transport</keyword>
<dbReference type="RefSeq" id="WP_100364802.1">
    <property type="nucleotide sequence ID" value="NZ_PGFF01000001.1"/>
</dbReference>
<sequence>MKSISRRQLLSLGVGASAAAVLAGCSTPGSRLVNAEPAIAPAAAGEKVRLTYWAWLKDLQKVCDIWNAKNPDVQVDAIWIQGGNAGGYQKMYAALAAGGGPDIGQVEMRQIPEFLLANGLVDLGRYGAEEYADRYDEGIWSQVKFGEGIYGIPQDSGPMAFYYQPELLDAVGAAPPATWDEWLEVAAAIRETGPGNYLECFPVSDASPFTAYATQAGARWFEIDGDEWIVNMTDDASIATAEFFDRAIDEDLVETGFGAYSPGWFAAAGDGRIAAVTGASWADALIQGVSGGEGRWRVAPMQTWPSGGYGSTYLGGSTAAVLANSRHPKEAMDFCVWMTTDPEGIDAMIKYCGIGWSPASDYIGEARQQPSEWFSGQNYNEEVFVPAAKEQNLDWTWSPLTQYALNTLQDNFRRKLTGGLTLVDALERTQSAVVDAFRNKGLTVRSAA</sequence>
<keyword evidence="4" id="KW-0564">Palmitate</keyword>
<evidence type="ECO:0000256" key="3">
    <source>
        <dbReference type="ARBA" id="ARBA00023136"/>
    </source>
</evidence>
<evidence type="ECO:0000256" key="6">
    <source>
        <dbReference type="SAM" id="SignalP"/>
    </source>
</evidence>
<organism evidence="7 8">
    <name type="scientific">Diaminobutyricimonas aerilata</name>
    <dbReference type="NCBI Taxonomy" id="1162967"/>
    <lineage>
        <taxon>Bacteria</taxon>
        <taxon>Bacillati</taxon>
        <taxon>Actinomycetota</taxon>
        <taxon>Actinomycetes</taxon>
        <taxon>Micrococcales</taxon>
        <taxon>Microbacteriaceae</taxon>
        <taxon>Diaminobutyricimonas</taxon>
    </lineage>
</organism>
<dbReference type="PROSITE" id="PS51257">
    <property type="entry name" value="PROKAR_LIPOPROTEIN"/>
    <property type="match status" value="1"/>
</dbReference>
<dbReference type="Proteomes" id="UP000228758">
    <property type="component" value="Unassembled WGS sequence"/>
</dbReference>
<feature type="signal peptide" evidence="6">
    <location>
        <begin position="1"/>
        <end position="23"/>
    </location>
</feature>
<dbReference type="InterPro" id="IPR006059">
    <property type="entry name" value="SBP"/>
</dbReference>
<evidence type="ECO:0000256" key="1">
    <source>
        <dbReference type="ARBA" id="ARBA00022475"/>
    </source>
</evidence>